<proteinExistence type="inferred from homology"/>
<organism evidence="2 3">
    <name type="scientific">Legionella brunensis</name>
    <dbReference type="NCBI Taxonomy" id="29422"/>
    <lineage>
        <taxon>Bacteria</taxon>
        <taxon>Pseudomonadati</taxon>
        <taxon>Pseudomonadota</taxon>
        <taxon>Gammaproteobacteria</taxon>
        <taxon>Legionellales</taxon>
        <taxon>Legionellaceae</taxon>
        <taxon>Legionella</taxon>
    </lineage>
</organism>
<reference evidence="2 3" key="1">
    <citation type="submission" date="2015-11" db="EMBL/GenBank/DDBJ databases">
        <title>Genomic analysis of 38 Legionella species identifies large and diverse effector repertoires.</title>
        <authorList>
            <person name="Burstein D."/>
            <person name="Amaro F."/>
            <person name="Zusman T."/>
            <person name="Lifshitz Z."/>
            <person name="Cohen O."/>
            <person name="Gilbert J.A."/>
            <person name="Pupko T."/>
            <person name="Shuman H.A."/>
            <person name="Segal G."/>
        </authorList>
    </citation>
    <scope>NUCLEOTIDE SEQUENCE [LARGE SCALE GENOMIC DNA]</scope>
    <source>
        <strain evidence="2 3">ATCC 43878</strain>
    </source>
</reference>
<dbReference type="InterPro" id="IPR036237">
    <property type="entry name" value="Xyl_isomerase-like_sf"/>
</dbReference>
<comment type="caution">
    <text evidence="2">The sequence shown here is derived from an EMBL/GenBank/DDBJ whole genome shotgun (WGS) entry which is preliminary data.</text>
</comment>
<dbReference type="InterPro" id="IPR007801">
    <property type="entry name" value="MbnB/TglH/ChrH"/>
</dbReference>
<evidence type="ECO:0000313" key="2">
    <source>
        <dbReference type="EMBL" id="KTC86854.1"/>
    </source>
</evidence>
<dbReference type="Pfam" id="PF05114">
    <property type="entry name" value="MbnB_TglH_ChrH"/>
    <property type="match status" value="1"/>
</dbReference>
<accession>A0A0W0SU02</accession>
<protein>
    <recommendedName>
        <fullName evidence="1">UPF0276 protein Lbru_0083</fullName>
    </recommendedName>
</protein>
<dbReference type="HAMAP" id="MF_00697">
    <property type="entry name" value="UPF0276"/>
    <property type="match status" value="1"/>
</dbReference>
<dbReference type="RefSeq" id="WP_058440206.1">
    <property type="nucleotide sequence ID" value="NZ_CAAAHU010000001.1"/>
</dbReference>
<evidence type="ECO:0000313" key="3">
    <source>
        <dbReference type="Proteomes" id="UP000054742"/>
    </source>
</evidence>
<dbReference type="PATRIC" id="fig|29422.6.peg.84"/>
<gene>
    <name evidence="2" type="ORF">Lbru_0083</name>
</gene>
<evidence type="ECO:0000256" key="1">
    <source>
        <dbReference type="HAMAP-Rule" id="MF_00697"/>
    </source>
</evidence>
<dbReference type="AlphaFoldDB" id="A0A0W0SU02"/>
<dbReference type="SUPFAM" id="SSF51658">
    <property type="entry name" value="Xylose isomerase-like"/>
    <property type="match status" value="1"/>
</dbReference>
<dbReference type="STRING" id="29422.Lbru_0083"/>
<keyword evidence="3" id="KW-1185">Reference proteome</keyword>
<dbReference type="OrthoDB" id="9763101at2"/>
<dbReference type="EMBL" id="LNXV01000003">
    <property type="protein sequence ID" value="KTC86854.1"/>
    <property type="molecule type" value="Genomic_DNA"/>
</dbReference>
<dbReference type="NCBIfam" id="NF003818">
    <property type="entry name" value="PRK05409.1"/>
    <property type="match status" value="1"/>
</dbReference>
<dbReference type="PANTHER" id="PTHR42194:SF1">
    <property type="entry name" value="UPF0276 PROTEIN HI_1600"/>
    <property type="match status" value="1"/>
</dbReference>
<comment type="similarity">
    <text evidence="1">Belongs to the UPF0276 family.</text>
</comment>
<dbReference type="Proteomes" id="UP000054742">
    <property type="component" value="Unassembled WGS sequence"/>
</dbReference>
<dbReference type="Gene3D" id="3.20.20.150">
    <property type="entry name" value="Divalent-metal-dependent TIM barrel enzymes"/>
    <property type="match status" value="1"/>
</dbReference>
<name>A0A0W0SU02_9GAMM</name>
<sequence>MSLFSHQGSPIPAEAGIGLRAEHYQEIITTQPPIGWLEVHSENYFGEGGLPGYYLKRIRDNYSLSLHGVGLSLGSTDNLNVEHLGKLKKLITEFEPGLVSEHLCWSSIGGHYLNDLLPIPYTEEALRLMIEHINQAQEFLNHQLLIENISTYIQFTHSTIPEYEFMGELVKHTGCGILLDINNLYVNSVNHGWDAGDYLAKIAPQSVLEIHLAGFVQNEFEGGTILIDSHNQRVAVAVWKLYQQAVECIGQRPTLIEWDKDIPALAILLDEAQKANEILGVRDVILTQ</sequence>
<dbReference type="PANTHER" id="PTHR42194">
    <property type="entry name" value="UPF0276 PROTEIN HI_1600"/>
    <property type="match status" value="1"/>
</dbReference>